<dbReference type="GO" id="GO:0016651">
    <property type="term" value="F:oxidoreductase activity, acting on NAD(P)H"/>
    <property type="evidence" value="ECO:0007669"/>
    <property type="project" value="InterPro"/>
</dbReference>
<dbReference type="Pfam" id="PF08240">
    <property type="entry name" value="ADH_N"/>
    <property type="match status" value="1"/>
</dbReference>
<dbReference type="InterPro" id="IPR020843">
    <property type="entry name" value="ER"/>
</dbReference>
<evidence type="ECO:0000313" key="2">
    <source>
        <dbReference type="EMBL" id="THH28971.1"/>
    </source>
</evidence>
<dbReference type="PANTHER" id="PTHR45348">
    <property type="entry name" value="HYPOTHETICAL OXIDOREDUCTASE (EUROFUNG)"/>
    <property type="match status" value="1"/>
</dbReference>
<name>A0A4S4MUV1_9APHY</name>
<evidence type="ECO:0000313" key="3">
    <source>
        <dbReference type="Proteomes" id="UP000308730"/>
    </source>
</evidence>
<dbReference type="Proteomes" id="UP000308730">
    <property type="component" value="Unassembled WGS sequence"/>
</dbReference>
<comment type="caution">
    <text evidence="2">The sequence shown here is derived from an EMBL/GenBank/DDBJ whole genome shotgun (WGS) entry which is preliminary data.</text>
</comment>
<dbReference type="Gene3D" id="3.40.50.720">
    <property type="entry name" value="NAD(P)-binding Rossmann-like Domain"/>
    <property type="match status" value="1"/>
</dbReference>
<dbReference type="OrthoDB" id="10257049at2759"/>
<dbReference type="InterPro" id="IPR011032">
    <property type="entry name" value="GroES-like_sf"/>
</dbReference>
<dbReference type="EMBL" id="SGPM01000147">
    <property type="protein sequence ID" value="THH28971.1"/>
    <property type="molecule type" value="Genomic_DNA"/>
</dbReference>
<dbReference type="PANTHER" id="PTHR45348:SF3">
    <property type="entry name" value="ENOYL REDUCTASE (ER) DOMAIN-CONTAINING PROTEIN"/>
    <property type="match status" value="1"/>
</dbReference>
<sequence length="345" mass="36185">MSQTPSEQKALFLVAKKGDWKVDVTPVLRPKAGEVLIRIEAAALSPFDWKVKDFGIVITEYPTILGCDSAGTVVEVGEGVTNVAVGDNGEFTVPRAIFQQYTLASADLVAKIPSNLTFDEAAAISGSAASVTIGLYAPKIPMGGAGLTPPWAQGGRNKYTGVPILVIGGASSIGQAVIQFAKLSGFSPIIATASPANNDLLKSLGATHVIDRSADLPSALSTLTSLPTALRYIFDAVGQPDTQSVAYGVLASGGTLITVGHVPIKNIMVEKEVVVLWGVFYIPTNRRFGVEVMSHLTELLENGDIKSNAVEVLPGGLSAILDGLDRLRKQNVSAKKLVVHPQETA</sequence>
<accession>A0A4S4MUV1</accession>
<dbReference type="AlphaFoldDB" id="A0A4S4MUV1"/>
<proteinExistence type="predicted"/>
<dbReference type="Pfam" id="PF00107">
    <property type="entry name" value="ADH_zinc_N"/>
    <property type="match status" value="1"/>
</dbReference>
<dbReference type="InterPro" id="IPR013154">
    <property type="entry name" value="ADH-like_N"/>
</dbReference>
<dbReference type="CDD" id="cd08249">
    <property type="entry name" value="enoyl_reductase_like"/>
    <property type="match status" value="1"/>
</dbReference>
<dbReference type="InterPro" id="IPR036291">
    <property type="entry name" value="NAD(P)-bd_dom_sf"/>
</dbReference>
<gene>
    <name evidence="2" type="ORF">EUX98_g5214</name>
</gene>
<dbReference type="InterPro" id="IPR013149">
    <property type="entry name" value="ADH-like_C"/>
</dbReference>
<dbReference type="SUPFAM" id="SSF51735">
    <property type="entry name" value="NAD(P)-binding Rossmann-fold domains"/>
    <property type="match status" value="1"/>
</dbReference>
<evidence type="ECO:0000259" key="1">
    <source>
        <dbReference type="SMART" id="SM00829"/>
    </source>
</evidence>
<reference evidence="2 3" key="1">
    <citation type="submission" date="2019-02" db="EMBL/GenBank/DDBJ databases">
        <title>Genome sequencing of the rare red list fungi Antrodiella citrinella (Flaviporus citrinellus).</title>
        <authorList>
            <person name="Buettner E."/>
            <person name="Kellner H."/>
        </authorList>
    </citation>
    <scope>NUCLEOTIDE SEQUENCE [LARGE SCALE GENOMIC DNA]</scope>
    <source>
        <strain evidence="2 3">DSM 108506</strain>
    </source>
</reference>
<dbReference type="SUPFAM" id="SSF50129">
    <property type="entry name" value="GroES-like"/>
    <property type="match status" value="1"/>
</dbReference>
<dbReference type="SMART" id="SM00829">
    <property type="entry name" value="PKS_ER"/>
    <property type="match status" value="1"/>
</dbReference>
<dbReference type="InterPro" id="IPR047122">
    <property type="entry name" value="Trans-enoyl_RdTase-like"/>
</dbReference>
<keyword evidence="3" id="KW-1185">Reference proteome</keyword>
<dbReference type="Gene3D" id="3.90.180.10">
    <property type="entry name" value="Medium-chain alcohol dehydrogenases, catalytic domain"/>
    <property type="match status" value="1"/>
</dbReference>
<organism evidence="2 3">
    <name type="scientific">Antrodiella citrinella</name>
    <dbReference type="NCBI Taxonomy" id="2447956"/>
    <lineage>
        <taxon>Eukaryota</taxon>
        <taxon>Fungi</taxon>
        <taxon>Dikarya</taxon>
        <taxon>Basidiomycota</taxon>
        <taxon>Agaricomycotina</taxon>
        <taxon>Agaricomycetes</taxon>
        <taxon>Polyporales</taxon>
        <taxon>Steccherinaceae</taxon>
        <taxon>Antrodiella</taxon>
    </lineage>
</organism>
<feature type="domain" description="Enoyl reductase (ER)" evidence="1">
    <location>
        <begin position="18"/>
        <end position="338"/>
    </location>
</feature>
<protein>
    <recommendedName>
        <fullName evidence="1">Enoyl reductase (ER) domain-containing protein</fullName>
    </recommendedName>
</protein>